<feature type="chain" id="PRO_5036925919" description="Esterase" evidence="1">
    <location>
        <begin position="22"/>
        <end position="363"/>
    </location>
</feature>
<dbReference type="InterPro" id="IPR050583">
    <property type="entry name" value="Mycobacterial_A85_antigen"/>
</dbReference>
<sequence length="363" mass="40849">MTKLLSFFLLFALLCSPFVNAKLERHTYYSKSIENNVIGTNPERVISVYLPASYDDTPNKIYPVVYFLGAYSWSNDFALPMEKRIDRFGVKNQPIEFIVVMLDGDTPLRGSFYVNSKAHGYFEDFIMSEAIPWVRSHFRVSQNPSLTAIAGYSMGGTGALRLAARYPTQFGHVYALSPGVFNKTGLEDSFLSNKSAIEHYNTFRQHYAKVDDKLAFMSKEFAPFQGDKLWDNGDENSDYAFILAYGGAFASRPNEAFGIHYSEKKGAYPKWQAGFGDILTMYMSSSVLDNLNSVVIEVGDHDEFRWITNGCVTLKVASEEADSIVKVNVFEGDHGDHFGQRIEQSMLPHFVKVLSQSTITTSN</sequence>
<protein>
    <recommendedName>
        <fullName evidence="4">Esterase</fullName>
    </recommendedName>
</protein>
<dbReference type="Proteomes" id="UP000664904">
    <property type="component" value="Chromosome"/>
</dbReference>
<dbReference type="Gene3D" id="3.40.50.1820">
    <property type="entry name" value="alpha/beta hydrolase"/>
    <property type="match status" value="1"/>
</dbReference>
<evidence type="ECO:0008006" key="4">
    <source>
        <dbReference type="Google" id="ProtNLM"/>
    </source>
</evidence>
<accession>A0A975DI22</accession>
<gene>
    <name evidence="2" type="ORF">J5O05_05020</name>
</gene>
<feature type="signal peptide" evidence="1">
    <location>
        <begin position="1"/>
        <end position="21"/>
    </location>
</feature>
<dbReference type="InterPro" id="IPR000801">
    <property type="entry name" value="Esterase-like"/>
</dbReference>
<reference evidence="2" key="1">
    <citation type="submission" date="2021-03" db="EMBL/GenBank/DDBJ databases">
        <title>Complete Genome of Pseudoalteromonas xiamenensis STKMTI.2, a new potential marine bacterium producing anti-Vibrio compounds.</title>
        <authorList>
            <person name="Handayani D.P."/>
            <person name="Isnansetyo A."/>
            <person name="Istiqomah I."/>
            <person name="Jumina J."/>
        </authorList>
    </citation>
    <scope>NUCLEOTIDE SEQUENCE</scope>
    <source>
        <strain evidence="2">STKMTI.2</strain>
    </source>
</reference>
<proteinExistence type="predicted"/>
<dbReference type="PANTHER" id="PTHR48098">
    <property type="entry name" value="ENTEROCHELIN ESTERASE-RELATED"/>
    <property type="match status" value="1"/>
</dbReference>
<keyword evidence="3" id="KW-1185">Reference proteome</keyword>
<dbReference type="EMBL" id="CP072133">
    <property type="protein sequence ID" value="QTH72241.1"/>
    <property type="molecule type" value="Genomic_DNA"/>
</dbReference>
<dbReference type="GO" id="GO:0016747">
    <property type="term" value="F:acyltransferase activity, transferring groups other than amino-acyl groups"/>
    <property type="evidence" value="ECO:0007669"/>
    <property type="project" value="TreeGrafter"/>
</dbReference>
<dbReference type="RefSeq" id="WP_208843863.1">
    <property type="nucleotide sequence ID" value="NZ_CP072133.1"/>
</dbReference>
<dbReference type="InterPro" id="IPR029058">
    <property type="entry name" value="AB_hydrolase_fold"/>
</dbReference>
<dbReference type="Pfam" id="PF00756">
    <property type="entry name" value="Esterase"/>
    <property type="match status" value="1"/>
</dbReference>
<evidence type="ECO:0000313" key="3">
    <source>
        <dbReference type="Proteomes" id="UP000664904"/>
    </source>
</evidence>
<dbReference type="PANTHER" id="PTHR48098:SF1">
    <property type="entry name" value="DIACYLGLYCEROL ACYLTRANSFERASE_MYCOLYLTRANSFERASE AG85A"/>
    <property type="match status" value="1"/>
</dbReference>
<name>A0A975DI22_9GAMM</name>
<evidence type="ECO:0000313" key="2">
    <source>
        <dbReference type="EMBL" id="QTH72241.1"/>
    </source>
</evidence>
<dbReference type="SUPFAM" id="SSF53474">
    <property type="entry name" value="alpha/beta-Hydrolases"/>
    <property type="match status" value="1"/>
</dbReference>
<organism evidence="2 3">
    <name type="scientific">Pseudoalteromonas xiamenensis</name>
    <dbReference type="NCBI Taxonomy" id="882626"/>
    <lineage>
        <taxon>Bacteria</taxon>
        <taxon>Pseudomonadati</taxon>
        <taxon>Pseudomonadota</taxon>
        <taxon>Gammaproteobacteria</taxon>
        <taxon>Alteromonadales</taxon>
        <taxon>Pseudoalteromonadaceae</taxon>
        <taxon>Pseudoalteromonas</taxon>
    </lineage>
</organism>
<dbReference type="AlphaFoldDB" id="A0A975DI22"/>
<evidence type="ECO:0000256" key="1">
    <source>
        <dbReference type="SAM" id="SignalP"/>
    </source>
</evidence>
<keyword evidence="1" id="KW-0732">Signal</keyword>
<dbReference type="KEGG" id="pxi:J5O05_05020"/>